<dbReference type="KEGG" id="dfg:B0537_15560"/>
<proteinExistence type="predicted"/>
<keyword evidence="4" id="KW-1185">Reference proteome</keyword>
<keyword evidence="1" id="KW-0175">Coiled coil</keyword>
<sequence length="1105" mass="127099">MQSKPNGRICVQTNNPIKPIDRNVWRIIGFLLKKHIAFSSGEYDGLQVTCENKTLFCPRNENNKKNDTKIMEFTFKNKTYLVSSTNAIRIRQIGEKYFITEDIFTPIINYVNLVEETENLFRDRYGLFIGSKSSRAMQGQKHLFVDLIAHAARLLGDLFGISVREINPKVPYIVALTFDVDGFFPGQPQKVIEFLKRWQVIQPTFMVMATDKDELTIYDPEYNLEDPSLKSLWDSDSEIGLHSSYLAHDDYELLMKQKERLEKTAGRLIYGHRSHYYRFAYPRSWGQQLRAGFLYDASLGYPDTPGNRNGTNIPVPFPDPDGFERKLWTISTTCLDQHFFDPNSYLFWEGKGKENIDLIFDNIQMNGGIITLDWHVHVIDNPSFPNHFKPLEYMLERASSDGALITGLGKIVKSMDEEWDRLFADLKWSLKEGVFKTNSKNQDEIATYTNIFSNQNLGATSIDTAIMSFLSVLPNDAETILDIGCGPGLMSRRIPPFHKVLCMDIDEEIILPITKPKCLGDITNIPLEDKCVDLAMACDVIEHLTDDDIHKAISELERVSRKYIYLQVPFSESLAAGQIKCPNCENVWHVNHHKQSFTLKRLFNLLSSKWVPKTVNFTGDIIYFDIPPNYYGLKESLGQSNLSTDGINCASCGHTLKGINETHNDQVFKEITRFSSRLTPRYSEVGILFEFDGEPLKDIEPVVRTRSGQAKAIPKPIVIQENILDFSKPFVESNSYSSFEQIPILIPHQVAVIRETNKIRIVKSELAKNASISMAFPMILNCGDTIKVKGYASDKLELTFLGYSSGDNEFVISVNLVHNDFFLEIIIPPEMEKAKGFIRIIWCGGSELNLYSVEVSNNNPNRLFYTFQGSFISEFSHIEKTKDGILYRWALPYDNLAFFSEELDQWIEKAHADESPKEDYNNILFQHIKFLMKQISFLEKELHLKRIEVEKNKLIQSEVEGNIGIPSINLHDHGNVGNKESIELELLGKTQQLEAQLHDALQCIIVLEDKINNLRLEYEQKNLMLDNQLQNAMEFINLLEEKVIPHKSNFTIKNKDNFRARLIRIIKQICKRLIILIKRYPLLISIGDLLRLRRIYHKLKLRGWV</sequence>
<accession>A0A1S6IZZ9</accession>
<dbReference type="RefSeq" id="WP_159438683.1">
    <property type="nucleotide sequence ID" value="NZ_CP019698.1"/>
</dbReference>
<evidence type="ECO:0000313" key="3">
    <source>
        <dbReference type="EMBL" id="AQS60357.1"/>
    </source>
</evidence>
<protein>
    <recommendedName>
        <fullName evidence="2">Methyltransferase type 11 domain-containing protein</fullName>
    </recommendedName>
</protein>
<dbReference type="SUPFAM" id="SSF53335">
    <property type="entry name" value="S-adenosyl-L-methionine-dependent methyltransferases"/>
    <property type="match status" value="1"/>
</dbReference>
<dbReference type="EMBL" id="CP019698">
    <property type="protein sequence ID" value="AQS60357.1"/>
    <property type="molecule type" value="Genomic_DNA"/>
</dbReference>
<dbReference type="OrthoDB" id="9774345at2"/>
<dbReference type="Proteomes" id="UP000189464">
    <property type="component" value="Chromosome"/>
</dbReference>
<reference evidence="3 4" key="1">
    <citation type="journal article" date="2016" name="Int. J. Syst. Evol. Microbiol.">
        <title>Desulfotomaculum ferrireducens sp. nov., a moderately thermophilic sulfate-reducing and dissimilatory Fe(III)-reducing bacterium isolated from compost.</title>
        <authorList>
            <person name="Yang G."/>
            <person name="Guo J."/>
            <person name="Zhuang L."/>
            <person name="Yuan Y."/>
            <person name="Zhou S."/>
        </authorList>
    </citation>
    <scope>NUCLEOTIDE SEQUENCE [LARGE SCALE GENOMIC DNA]</scope>
    <source>
        <strain evidence="3 4">GSS09</strain>
    </source>
</reference>
<dbReference type="InterPro" id="IPR013216">
    <property type="entry name" value="Methyltransf_11"/>
</dbReference>
<dbReference type="Gene3D" id="3.20.20.370">
    <property type="entry name" value="Glycoside hydrolase/deacetylase"/>
    <property type="match status" value="1"/>
</dbReference>
<evidence type="ECO:0000256" key="1">
    <source>
        <dbReference type="SAM" id="Coils"/>
    </source>
</evidence>
<evidence type="ECO:0000313" key="4">
    <source>
        <dbReference type="Proteomes" id="UP000189464"/>
    </source>
</evidence>
<feature type="domain" description="Methyltransferase type 11" evidence="2">
    <location>
        <begin position="481"/>
        <end position="561"/>
    </location>
</feature>
<feature type="coiled-coil region" evidence="1">
    <location>
        <begin position="1004"/>
        <end position="1031"/>
    </location>
</feature>
<dbReference type="InterPro" id="IPR029063">
    <property type="entry name" value="SAM-dependent_MTases_sf"/>
</dbReference>
<dbReference type="GO" id="GO:0008757">
    <property type="term" value="F:S-adenosylmethionine-dependent methyltransferase activity"/>
    <property type="evidence" value="ECO:0007669"/>
    <property type="project" value="InterPro"/>
</dbReference>
<evidence type="ECO:0000259" key="2">
    <source>
        <dbReference type="Pfam" id="PF08241"/>
    </source>
</evidence>
<dbReference type="Pfam" id="PF08241">
    <property type="entry name" value="Methyltransf_11"/>
    <property type="match status" value="1"/>
</dbReference>
<dbReference type="AlphaFoldDB" id="A0A1S6IZZ9"/>
<dbReference type="Gene3D" id="3.40.50.150">
    <property type="entry name" value="Vaccinia Virus protein VP39"/>
    <property type="match status" value="1"/>
</dbReference>
<name>A0A1S6IZZ9_9FIRM</name>
<organism evidence="3 4">
    <name type="scientific">Desulforamulus ferrireducens</name>
    <dbReference type="NCBI Taxonomy" id="1833852"/>
    <lineage>
        <taxon>Bacteria</taxon>
        <taxon>Bacillati</taxon>
        <taxon>Bacillota</taxon>
        <taxon>Clostridia</taxon>
        <taxon>Eubacteriales</taxon>
        <taxon>Peptococcaceae</taxon>
        <taxon>Desulforamulus</taxon>
    </lineage>
</organism>
<dbReference type="STRING" id="1833852.B0537_15560"/>
<dbReference type="CDD" id="cd02440">
    <property type="entry name" value="AdoMet_MTases"/>
    <property type="match status" value="1"/>
</dbReference>
<gene>
    <name evidence="3" type="ORF">B0537_15560</name>
</gene>